<dbReference type="STRING" id="1122142.SAMN02910414_00426"/>
<evidence type="ECO:0000313" key="2">
    <source>
        <dbReference type="EMBL" id="SDX97889.1"/>
    </source>
</evidence>
<keyword evidence="3" id="KW-1185">Reference proteome</keyword>
<dbReference type="Pfam" id="PF00583">
    <property type="entry name" value="Acetyltransf_1"/>
    <property type="match status" value="1"/>
</dbReference>
<dbReference type="GO" id="GO:0016747">
    <property type="term" value="F:acyltransferase activity, transferring groups other than amino-acyl groups"/>
    <property type="evidence" value="ECO:0007669"/>
    <property type="project" value="InterPro"/>
</dbReference>
<dbReference type="InterPro" id="IPR016181">
    <property type="entry name" value="Acyl_CoA_acyltransferase"/>
</dbReference>
<name>A0A1H3G693_9FIRM</name>
<protein>
    <submittedName>
        <fullName evidence="2">Acetyltransferase (GNAT) domain-containing protein</fullName>
    </submittedName>
</protein>
<dbReference type="CDD" id="cd04301">
    <property type="entry name" value="NAT_SF"/>
    <property type="match status" value="1"/>
</dbReference>
<dbReference type="Proteomes" id="UP000183918">
    <property type="component" value="Unassembled WGS sequence"/>
</dbReference>
<proteinExistence type="predicted"/>
<dbReference type="RefSeq" id="WP_074715776.1">
    <property type="nucleotide sequence ID" value="NZ_FNPG01000006.1"/>
</dbReference>
<organism evidence="2 3">
    <name type="scientific">Lachnobacterium bovis DSM 14045</name>
    <dbReference type="NCBI Taxonomy" id="1122142"/>
    <lineage>
        <taxon>Bacteria</taxon>
        <taxon>Bacillati</taxon>
        <taxon>Bacillota</taxon>
        <taxon>Clostridia</taxon>
        <taxon>Lachnospirales</taxon>
        <taxon>Lachnospiraceae</taxon>
        <taxon>Lachnobacterium</taxon>
    </lineage>
</organism>
<dbReference type="PROSITE" id="PS51186">
    <property type="entry name" value="GNAT"/>
    <property type="match status" value="1"/>
</dbReference>
<dbReference type="AlphaFoldDB" id="A0A1H3G693"/>
<dbReference type="EMBL" id="FNPG01000006">
    <property type="protein sequence ID" value="SDX97889.1"/>
    <property type="molecule type" value="Genomic_DNA"/>
</dbReference>
<evidence type="ECO:0000259" key="1">
    <source>
        <dbReference type="PROSITE" id="PS51186"/>
    </source>
</evidence>
<evidence type="ECO:0000313" key="3">
    <source>
        <dbReference type="Proteomes" id="UP000183918"/>
    </source>
</evidence>
<dbReference type="Gene3D" id="3.40.630.30">
    <property type="match status" value="1"/>
</dbReference>
<dbReference type="SUPFAM" id="SSF55729">
    <property type="entry name" value="Acyl-CoA N-acyltransferases (Nat)"/>
    <property type="match status" value="1"/>
</dbReference>
<keyword evidence="2" id="KW-0808">Transferase</keyword>
<reference evidence="2 3" key="1">
    <citation type="submission" date="2016-10" db="EMBL/GenBank/DDBJ databases">
        <authorList>
            <person name="de Groot N.N."/>
        </authorList>
    </citation>
    <scope>NUCLEOTIDE SEQUENCE [LARGE SCALE GENOMIC DNA]</scope>
    <source>
        <strain evidence="2 3">DSM 14045</strain>
    </source>
</reference>
<gene>
    <name evidence="2" type="ORF">SAMN02910414_00426</name>
</gene>
<feature type="domain" description="N-acetyltransferase" evidence="1">
    <location>
        <begin position="1"/>
        <end position="145"/>
    </location>
</feature>
<sequence length="145" mass="16777">MIIKEYEESYRDDLIFMILSAKDALGRKPGINEDLLHIKENYFNKGGNFWIAIDDSDRVIGSIGYSIIEGTTEAFIHRLFIKPSLKRQGLGTKLLLKAEEELKLKGITIAKVHLGEPEEQWFESYNFYPKHGYVFCGDRLMMKDI</sequence>
<dbReference type="OrthoDB" id="9799681at2"/>
<dbReference type="InterPro" id="IPR000182">
    <property type="entry name" value="GNAT_dom"/>
</dbReference>
<accession>A0A1H3G693</accession>